<feature type="region of interest" description="Disordered" evidence="1">
    <location>
        <begin position="93"/>
        <end position="119"/>
    </location>
</feature>
<dbReference type="RefSeq" id="WP_368646866.1">
    <property type="nucleotide sequence ID" value="NZ_CP158255.1"/>
</dbReference>
<accession>A0AB39D7H5</accession>
<reference evidence="2" key="1">
    <citation type="submission" date="2024-05" db="EMBL/GenBank/DDBJ databases">
        <authorList>
            <person name="Luo Y.-C."/>
            <person name="Nicholds J."/>
            <person name="Mortimer T."/>
            <person name="Maboni G."/>
        </authorList>
    </citation>
    <scope>NUCLEOTIDE SEQUENCE</scope>
    <source>
        <strain evidence="2">151108</strain>
    </source>
</reference>
<dbReference type="EMBL" id="CP158255">
    <property type="protein sequence ID" value="XDJ49979.1"/>
    <property type="molecule type" value="Genomic_DNA"/>
</dbReference>
<dbReference type="InterPro" id="IPR009989">
    <property type="entry name" value="TrbM"/>
</dbReference>
<gene>
    <name evidence="2" type="ORF">ABRZ09_12250</name>
</gene>
<protein>
    <submittedName>
        <fullName evidence="2">TrbM/KikA/MpfK family conjugal transfer protein</fullName>
    </submittedName>
</protein>
<evidence type="ECO:0000256" key="1">
    <source>
        <dbReference type="SAM" id="MobiDB-lite"/>
    </source>
</evidence>
<feature type="compositionally biased region" description="Polar residues" evidence="1">
    <location>
        <begin position="95"/>
        <end position="105"/>
    </location>
</feature>
<proteinExistence type="predicted"/>
<dbReference type="AlphaFoldDB" id="A0AB39D7H5"/>
<dbReference type="Pfam" id="PF07424">
    <property type="entry name" value="TrbM"/>
    <property type="match status" value="1"/>
</dbReference>
<evidence type="ECO:0000313" key="2">
    <source>
        <dbReference type="EMBL" id="XDJ49979.1"/>
    </source>
</evidence>
<name>A0AB39D7H5_9BURK</name>
<sequence>MTEPLSEVIRIRVPPSHAARLSEAAALSGLPLSNYSRRRAADDTLCLPSSLRPGECSPSLDHDSGILEDYRHGLDWDAAVAARRAFLAQCPAATGNPSTHTSPDTENVGLCDPTRNIQT</sequence>
<organism evidence="2">
    <name type="scientific">Castellaniella ginsengisoli</name>
    <dbReference type="NCBI Taxonomy" id="546114"/>
    <lineage>
        <taxon>Bacteria</taxon>
        <taxon>Pseudomonadati</taxon>
        <taxon>Pseudomonadota</taxon>
        <taxon>Betaproteobacteria</taxon>
        <taxon>Burkholderiales</taxon>
        <taxon>Alcaligenaceae</taxon>
        <taxon>Castellaniella</taxon>
    </lineage>
</organism>